<evidence type="ECO:0000313" key="2">
    <source>
        <dbReference type="Proteomes" id="UP000324897"/>
    </source>
</evidence>
<gene>
    <name evidence="1" type="ORF">EJB05_20868</name>
</gene>
<dbReference type="Proteomes" id="UP000324897">
    <property type="component" value="Chromosome 1"/>
</dbReference>
<protein>
    <submittedName>
        <fullName evidence="1">Uncharacterized protein</fullName>
    </submittedName>
</protein>
<feature type="non-terminal residue" evidence="1">
    <location>
        <position position="1"/>
    </location>
</feature>
<dbReference type="EMBL" id="RWGY01000011">
    <property type="protein sequence ID" value="TVU29305.1"/>
    <property type="molecule type" value="Genomic_DNA"/>
</dbReference>
<keyword evidence="2" id="KW-1185">Reference proteome</keyword>
<name>A0A5J9V091_9POAL</name>
<accession>A0A5J9V091</accession>
<reference evidence="1 2" key="1">
    <citation type="journal article" date="2019" name="Sci. Rep.">
        <title>A high-quality genome of Eragrostis curvula grass provides insights into Poaceae evolution and supports new strategies to enhance forage quality.</title>
        <authorList>
            <person name="Carballo J."/>
            <person name="Santos B.A.C.M."/>
            <person name="Zappacosta D."/>
            <person name="Garbus I."/>
            <person name="Selva J.P."/>
            <person name="Gallo C.A."/>
            <person name="Diaz A."/>
            <person name="Albertini E."/>
            <person name="Caccamo M."/>
            <person name="Echenique V."/>
        </authorList>
    </citation>
    <scope>NUCLEOTIDE SEQUENCE [LARGE SCALE GENOMIC DNA]</scope>
    <source>
        <strain evidence="2">cv. Victoria</strain>
        <tissue evidence="1">Leaf</tissue>
    </source>
</reference>
<organism evidence="1 2">
    <name type="scientific">Eragrostis curvula</name>
    <name type="common">weeping love grass</name>
    <dbReference type="NCBI Taxonomy" id="38414"/>
    <lineage>
        <taxon>Eukaryota</taxon>
        <taxon>Viridiplantae</taxon>
        <taxon>Streptophyta</taxon>
        <taxon>Embryophyta</taxon>
        <taxon>Tracheophyta</taxon>
        <taxon>Spermatophyta</taxon>
        <taxon>Magnoliopsida</taxon>
        <taxon>Liliopsida</taxon>
        <taxon>Poales</taxon>
        <taxon>Poaceae</taxon>
        <taxon>PACMAD clade</taxon>
        <taxon>Chloridoideae</taxon>
        <taxon>Eragrostideae</taxon>
        <taxon>Eragrostidinae</taxon>
        <taxon>Eragrostis</taxon>
    </lineage>
</organism>
<sequence>MKQIGYPAEFLFLGGSVGRERSSFPRDNNRYPSAACLRLGKYQHSIPMDRSPDSLQIAFLLGKEKQMRRRKQG</sequence>
<dbReference type="AlphaFoldDB" id="A0A5J9V091"/>
<proteinExistence type="predicted"/>
<evidence type="ECO:0000313" key="1">
    <source>
        <dbReference type="EMBL" id="TVU29305.1"/>
    </source>
</evidence>
<comment type="caution">
    <text evidence="1">The sequence shown here is derived from an EMBL/GenBank/DDBJ whole genome shotgun (WGS) entry which is preliminary data.</text>
</comment>
<dbReference type="Gramene" id="TVU29305">
    <property type="protein sequence ID" value="TVU29305"/>
    <property type="gene ID" value="EJB05_20868"/>
</dbReference>